<dbReference type="InterPro" id="IPR014508">
    <property type="entry name" value="UCP020555_TPR-like"/>
</dbReference>
<name>A0ABS5HK63_9BACT</name>
<dbReference type="PROSITE" id="PS50005">
    <property type="entry name" value="TPR"/>
    <property type="match status" value="1"/>
</dbReference>
<feature type="signal peptide" evidence="2">
    <location>
        <begin position="1"/>
        <end position="20"/>
    </location>
</feature>
<dbReference type="InterPro" id="IPR019734">
    <property type="entry name" value="TPR_rpt"/>
</dbReference>
<evidence type="ECO:0000313" key="3">
    <source>
        <dbReference type="EMBL" id="MBR8464631.1"/>
    </source>
</evidence>
<comment type="caution">
    <text evidence="3">The sequence shown here is derived from an EMBL/GenBank/DDBJ whole genome shotgun (WGS) entry which is preliminary data.</text>
</comment>
<proteinExistence type="predicted"/>
<protein>
    <submittedName>
        <fullName evidence="3">DUF4810 domain-containing protein</fullName>
    </submittedName>
</protein>
<accession>A0ABS5HK63</accession>
<keyword evidence="4" id="KW-1185">Reference proteome</keyword>
<dbReference type="Pfam" id="PF16068">
    <property type="entry name" value="DUF4810"/>
    <property type="match status" value="1"/>
</dbReference>
<dbReference type="PROSITE" id="PS51257">
    <property type="entry name" value="PROKAR_LIPOPROTEIN"/>
    <property type="match status" value="1"/>
</dbReference>
<reference evidence="3 4" key="1">
    <citation type="submission" date="2021-04" db="EMBL/GenBank/DDBJ databases">
        <title>Molecular and phenotypic characterization and identification of bacterial isolates recovered from the Anatolian ground squirrels (Spermophilus xanthoprymnus) and which have the potential to form a new species in the Campylobacter genus.</title>
        <authorList>
            <person name="Aydin F."/>
            <person name="Abay S."/>
            <person name="Kayman T."/>
            <person name="Karakaya E."/>
            <person name="Mustak H.K."/>
            <person name="Mustak I.B."/>
            <person name="Bilgin N."/>
            <person name="Duzler A."/>
            <person name="Sahin O."/>
            <person name="Guran O."/>
            <person name="Saticioglu I.B."/>
        </authorList>
    </citation>
    <scope>NUCLEOTIDE SEQUENCE [LARGE SCALE GENOMIC DNA]</scope>
    <source>
        <strain evidence="4">faydin-G24</strain>
    </source>
</reference>
<feature type="chain" id="PRO_5045248327" evidence="2">
    <location>
        <begin position="21"/>
        <end position="142"/>
    </location>
</feature>
<sequence length="142" mass="15858">MKFSKTLNAFVLTVFAFVVAGCASGSNQMGASYHWESSYADSIYDYIRQEGDLNEYINELEKYIANAYKAQASKAANKIPPGLYAHLGLLYANNGDSVRAKSNFIKEMELYPESKHYIEFLMLQGGKNGVSDKSIKDNKSEN</sequence>
<keyword evidence="1" id="KW-0802">TPR repeat</keyword>
<keyword evidence="2" id="KW-0732">Signal</keyword>
<feature type="repeat" description="TPR" evidence="1">
    <location>
        <begin position="81"/>
        <end position="114"/>
    </location>
</feature>
<evidence type="ECO:0000256" key="2">
    <source>
        <dbReference type="SAM" id="SignalP"/>
    </source>
</evidence>
<organism evidence="3 4">
    <name type="scientific">Campylobacter anatolicus</name>
    <dbReference type="NCBI Taxonomy" id="2829105"/>
    <lineage>
        <taxon>Bacteria</taxon>
        <taxon>Pseudomonadati</taxon>
        <taxon>Campylobacterota</taxon>
        <taxon>Epsilonproteobacteria</taxon>
        <taxon>Campylobacterales</taxon>
        <taxon>Campylobacteraceae</taxon>
        <taxon>Campylobacter</taxon>
    </lineage>
</organism>
<dbReference type="EMBL" id="JAGSSW010000010">
    <property type="protein sequence ID" value="MBR8464631.1"/>
    <property type="molecule type" value="Genomic_DNA"/>
</dbReference>
<dbReference type="Proteomes" id="UP000682951">
    <property type="component" value="Unassembled WGS sequence"/>
</dbReference>
<evidence type="ECO:0000256" key="1">
    <source>
        <dbReference type="PROSITE-ProRule" id="PRU00339"/>
    </source>
</evidence>
<dbReference type="RefSeq" id="WP_212139602.1">
    <property type="nucleotide sequence ID" value="NZ_JAGSSW010000010.1"/>
</dbReference>
<evidence type="ECO:0000313" key="4">
    <source>
        <dbReference type="Proteomes" id="UP000682951"/>
    </source>
</evidence>
<dbReference type="PIRSF" id="PIRSF020555">
    <property type="entry name" value="UCP020555"/>
    <property type="match status" value="1"/>
</dbReference>
<gene>
    <name evidence="3" type="ORF">KDD93_08675</name>
</gene>